<proteinExistence type="predicted"/>
<accession>A0ACC3C1C0</accession>
<dbReference type="Proteomes" id="UP000798662">
    <property type="component" value="Chromosome 2"/>
</dbReference>
<reference evidence="1" key="1">
    <citation type="submission" date="2019-11" db="EMBL/GenBank/DDBJ databases">
        <title>Nori genome reveals adaptations in red seaweeds to the harsh intertidal environment.</title>
        <authorList>
            <person name="Wang D."/>
            <person name="Mao Y."/>
        </authorList>
    </citation>
    <scope>NUCLEOTIDE SEQUENCE</scope>
    <source>
        <tissue evidence="1">Gametophyte</tissue>
    </source>
</reference>
<protein>
    <submittedName>
        <fullName evidence="1">Uncharacterized protein</fullName>
    </submittedName>
</protein>
<gene>
    <name evidence="1" type="ORF">I4F81_006122</name>
</gene>
<organism evidence="1 2">
    <name type="scientific">Pyropia yezoensis</name>
    <name type="common">Susabi-nori</name>
    <name type="synonym">Porphyra yezoensis</name>
    <dbReference type="NCBI Taxonomy" id="2788"/>
    <lineage>
        <taxon>Eukaryota</taxon>
        <taxon>Rhodophyta</taxon>
        <taxon>Bangiophyceae</taxon>
        <taxon>Bangiales</taxon>
        <taxon>Bangiaceae</taxon>
        <taxon>Pyropia</taxon>
    </lineage>
</organism>
<name>A0ACC3C1C0_PYRYE</name>
<comment type="caution">
    <text evidence="1">The sequence shown here is derived from an EMBL/GenBank/DDBJ whole genome shotgun (WGS) entry which is preliminary data.</text>
</comment>
<evidence type="ECO:0000313" key="2">
    <source>
        <dbReference type="Proteomes" id="UP000798662"/>
    </source>
</evidence>
<sequence>MPMRRRCTPHSNQPPSPLMSPGHLARPLRPVQSAARGGSAVPPVAAARGKEPSPGTMADVLAACDGVPVPASRAPLTPAAPPSSPTFSPLLDATLLAAVPPPRAGTPPPTAAALPPSIRATAPPLQGGASGALQTAATTTTTLPRQPRPAASAPTGGRRHPRMALPGVRHAARAALTVAQLATFAEQQAVAHNIDAVRALPVDTMHLYADAACVEAHGLEAAQQSLALQLHNVPARVRNALVAKALVRGVSVTNSQEDSVLGVERDGKASSYMAFYATRYDGPAGPAAAGDDGSYAICVMVGGVDLLVGEEVVGWETSRRAVQVATRPCHCLVGGWGCAACPILNDEVTRRPVLARHALSLDKQTSLHRWMVHKAVQRARLLGPRRPAGAALSQPTASLAGTPGWRAPSRSTYLGTAPARGTPRIGDGGMGSPDL</sequence>
<keyword evidence="2" id="KW-1185">Reference proteome</keyword>
<dbReference type="EMBL" id="CM020619">
    <property type="protein sequence ID" value="KAK1863568.1"/>
    <property type="molecule type" value="Genomic_DNA"/>
</dbReference>
<evidence type="ECO:0000313" key="1">
    <source>
        <dbReference type="EMBL" id="KAK1863568.1"/>
    </source>
</evidence>